<evidence type="ECO:0000256" key="2">
    <source>
        <dbReference type="NCBIfam" id="TIGR00293"/>
    </source>
</evidence>
<dbReference type="InterPro" id="IPR004127">
    <property type="entry name" value="Prefoldin_subunit_alpha"/>
</dbReference>
<dbReference type="EMBL" id="AP019769">
    <property type="protein sequence ID" value="BBL45366.1"/>
    <property type="molecule type" value="Genomic_DNA"/>
</dbReference>
<dbReference type="SUPFAM" id="SSF46579">
    <property type="entry name" value="Prefoldin"/>
    <property type="match status" value="1"/>
</dbReference>
<dbReference type="AlphaFoldDB" id="A0A915SSF9"/>
<protein>
    <recommendedName>
        <fullName evidence="2">Prefoldin subunit alpha</fullName>
    </recommendedName>
</protein>
<feature type="coiled-coil region" evidence="3">
    <location>
        <begin position="1"/>
        <end position="28"/>
    </location>
</feature>
<dbReference type="Proteomes" id="UP001055553">
    <property type="component" value="Chromosome"/>
</dbReference>
<keyword evidence="3" id="KW-0175">Coiled coil</keyword>
<accession>A0A915SSF9</accession>
<gene>
    <name evidence="4" type="ORF">MJ1_0195</name>
</gene>
<evidence type="ECO:0000256" key="3">
    <source>
        <dbReference type="SAM" id="Coils"/>
    </source>
</evidence>
<dbReference type="KEGG" id="naer:MJ1_0195"/>
<proteinExistence type="predicted"/>
<dbReference type="Pfam" id="PF02996">
    <property type="entry name" value="Prefoldin"/>
    <property type="match status" value="1"/>
</dbReference>
<dbReference type="RefSeq" id="WP_258393403.1">
    <property type="nucleotide sequence ID" value="NZ_AP019769.1"/>
</dbReference>
<dbReference type="NCBIfam" id="TIGR00293">
    <property type="entry name" value="prefoldin subunit alpha"/>
    <property type="match status" value="1"/>
</dbReference>
<dbReference type="GO" id="GO:0006457">
    <property type="term" value="P:protein folding"/>
    <property type="evidence" value="ECO:0007669"/>
    <property type="project" value="UniProtKB-UniRule"/>
</dbReference>
<evidence type="ECO:0000256" key="1">
    <source>
        <dbReference type="ARBA" id="ARBA00023186"/>
    </source>
</evidence>
<evidence type="ECO:0000313" key="5">
    <source>
        <dbReference type="Proteomes" id="UP001055553"/>
    </source>
</evidence>
<feature type="coiled-coil region" evidence="3">
    <location>
        <begin position="79"/>
        <end position="106"/>
    </location>
</feature>
<dbReference type="InterPro" id="IPR009053">
    <property type="entry name" value="Prefoldin"/>
</dbReference>
<evidence type="ECO:0000313" key="4">
    <source>
        <dbReference type="EMBL" id="BBL45366.1"/>
    </source>
</evidence>
<keyword evidence="5" id="KW-1185">Reference proteome</keyword>
<dbReference type="Gene3D" id="1.10.287.370">
    <property type="match status" value="1"/>
</dbReference>
<organism evidence="4 5">
    <name type="scientific">Nanobdella aerobiophila</name>
    <dbReference type="NCBI Taxonomy" id="2586965"/>
    <lineage>
        <taxon>Archaea</taxon>
        <taxon>Nanobdellota</taxon>
        <taxon>Nanobdellia</taxon>
        <taxon>Nanobdellales</taxon>
        <taxon>Nanobdellaceae</taxon>
        <taxon>Nanobdella</taxon>
    </lineage>
</organism>
<reference evidence="5" key="1">
    <citation type="journal article" date="2022" name="Int. J. Syst. Evol. Microbiol.">
        <title>Nanobdella aerobiophila gen. nov., sp. nov., a thermoacidophilic, obligate ectosymbiotic archaeon, and proposal of Nanobdellaceae fam. nov., Nanobdellales ord. nov. and Nanobdellia class. nov.</title>
        <authorList>
            <person name="Kato S."/>
            <person name="Ogasawara A."/>
            <person name="Itoh T."/>
            <person name="Sakai H.D."/>
            <person name="Shimizu M."/>
            <person name="Yuki M."/>
            <person name="Kaneko M."/>
            <person name="Takashina T."/>
            <person name="Ohkuma M."/>
        </authorList>
    </citation>
    <scope>NUCLEOTIDE SEQUENCE [LARGE SCALE GENOMIC DNA]</scope>
    <source>
        <strain evidence="5">MJ1</strain>
    </source>
</reference>
<sequence>MDNYDEILDQLYQEKELLEKKIVEYSLMKQYVKDLKKEDNAYINVGGYIFAKGSIADQDNLLINVGRGIFIEKSRDDVLKIIDEVVNKLTQELDNLNKNILVILNRKKSPQPL</sequence>
<keyword evidence="1" id="KW-0143">Chaperone</keyword>
<dbReference type="GeneID" id="74568146"/>
<name>A0A915SSF9_9ARCH</name>